<dbReference type="SMART" id="SM00267">
    <property type="entry name" value="GGDEF"/>
    <property type="match status" value="2"/>
</dbReference>
<feature type="domain" description="PAC" evidence="2">
    <location>
        <begin position="498"/>
        <end position="549"/>
    </location>
</feature>
<dbReference type="CDD" id="cd00130">
    <property type="entry name" value="PAS"/>
    <property type="match status" value="4"/>
</dbReference>
<dbReference type="SMART" id="SM00086">
    <property type="entry name" value="PAC"/>
    <property type="match status" value="5"/>
</dbReference>
<feature type="domain" description="PAS" evidence="1">
    <location>
        <begin position="421"/>
        <end position="497"/>
    </location>
</feature>
<dbReference type="SUPFAM" id="SSF54427">
    <property type="entry name" value="NTF2-like"/>
    <property type="match status" value="1"/>
</dbReference>
<evidence type="ECO:0000259" key="1">
    <source>
        <dbReference type="PROSITE" id="PS50112"/>
    </source>
</evidence>
<organism evidence="5 6">
    <name type="scientific">Bilophila wadsworthia (strain 3_1_6)</name>
    <dbReference type="NCBI Taxonomy" id="563192"/>
    <lineage>
        <taxon>Bacteria</taxon>
        <taxon>Pseudomonadati</taxon>
        <taxon>Thermodesulfobacteriota</taxon>
        <taxon>Desulfovibrionia</taxon>
        <taxon>Desulfovibrionales</taxon>
        <taxon>Desulfovibrionaceae</taxon>
        <taxon>Bilophila</taxon>
    </lineage>
</organism>
<dbReference type="STRING" id="563192.HMPREF0179_00594"/>
<feature type="domain" description="EAL" evidence="3">
    <location>
        <begin position="1289"/>
        <end position="1544"/>
    </location>
</feature>
<dbReference type="InterPro" id="IPR013655">
    <property type="entry name" value="PAS_fold_3"/>
</dbReference>
<dbReference type="eggNOG" id="COG5001">
    <property type="taxonomic scope" value="Bacteria"/>
</dbReference>
<dbReference type="SUPFAM" id="SSF55073">
    <property type="entry name" value="Nucleotide cyclase"/>
    <property type="match status" value="2"/>
</dbReference>
<dbReference type="OrthoDB" id="7673416at2"/>
<dbReference type="Gene3D" id="3.10.450.50">
    <property type="match status" value="1"/>
</dbReference>
<reference evidence="5 6" key="2">
    <citation type="submission" date="2013-04" db="EMBL/GenBank/DDBJ databases">
        <title>The Genome Sequence of Bilophila wadsworthia 3_1_6.</title>
        <authorList>
            <consortium name="The Broad Institute Genomics Platform"/>
            <person name="Earl A."/>
            <person name="Ward D."/>
            <person name="Feldgarden M."/>
            <person name="Gevers D."/>
            <person name="Sibley C."/>
            <person name="Strauss J."/>
            <person name="Allen-Vercoe E."/>
            <person name="Walker B."/>
            <person name="Young S."/>
            <person name="Zeng Q."/>
            <person name="Gargeya S."/>
            <person name="Fitzgerald M."/>
            <person name="Haas B."/>
            <person name="Abouelleil A."/>
            <person name="Allen A.W."/>
            <person name="Alvarado L."/>
            <person name="Arachchi H.M."/>
            <person name="Berlin A.M."/>
            <person name="Chapman S.B."/>
            <person name="Gainer-Dewar J."/>
            <person name="Goldberg J."/>
            <person name="Griggs A."/>
            <person name="Gujja S."/>
            <person name="Hansen M."/>
            <person name="Howarth C."/>
            <person name="Imamovic A."/>
            <person name="Ireland A."/>
            <person name="Larimer J."/>
            <person name="McCowan C."/>
            <person name="Murphy C."/>
            <person name="Pearson M."/>
            <person name="Poon T.W."/>
            <person name="Priest M."/>
            <person name="Roberts A."/>
            <person name="Saif S."/>
            <person name="Shea T."/>
            <person name="Sisk P."/>
            <person name="Sykes S."/>
            <person name="Wortman J."/>
            <person name="Nusbaum C."/>
            <person name="Birren B."/>
        </authorList>
    </citation>
    <scope>NUCLEOTIDE SEQUENCE [LARGE SCALE GENOMIC DNA]</scope>
    <source>
        <strain evidence="5 6">3_1_6</strain>
    </source>
</reference>
<feature type="domain" description="GGDEF" evidence="4">
    <location>
        <begin position="1146"/>
        <end position="1280"/>
    </location>
</feature>
<gene>
    <name evidence="5" type="ORF">HMPREF0179_00594</name>
</gene>
<dbReference type="RefSeq" id="WP_005024811.1">
    <property type="nucleotide sequence ID" value="NZ_KE150239.1"/>
</dbReference>
<dbReference type="CDD" id="cd01949">
    <property type="entry name" value="GGDEF"/>
    <property type="match status" value="2"/>
</dbReference>
<dbReference type="InterPro" id="IPR035919">
    <property type="entry name" value="EAL_sf"/>
</dbReference>
<dbReference type="InterPro" id="IPR029787">
    <property type="entry name" value="Nucleotide_cyclase"/>
</dbReference>
<dbReference type="Pfam" id="PF00563">
    <property type="entry name" value="EAL"/>
    <property type="match status" value="1"/>
</dbReference>
<dbReference type="InterPro" id="IPR052155">
    <property type="entry name" value="Biofilm_reg_signaling"/>
</dbReference>
<dbReference type="PROSITE" id="PS50887">
    <property type="entry name" value="GGDEF"/>
    <property type="match status" value="2"/>
</dbReference>
<dbReference type="PANTHER" id="PTHR44757">
    <property type="entry name" value="DIGUANYLATE CYCLASE DGCP"/>
    <property type="match status" value="1"/>
</dbReference>
<name>E5Y333_BILW3</name>
<dbReference type="GeneID" id="78087218"/>
<dbReference type="PROSITE" id="PS50113">
    <property type="entry name" value="PAC"/>
    <property type="match status" value="4"/>
</dbReference>
<dbReference type="Pfam" id="PF00990">
    <property type="entry name" value="GGDEF"/>
    <property type="match status" value="2"/>
</dbReference>
<dbReference type="InterPro" id="IPR001633">
    <property type="entry name" value="EAL_dom"/>
</dbReference>
<comment type="caution">
    <text evidence="5">The sequence shown here is derived from an EMBL/GenBank/DDBJ whole genome shotgun (WGS) entry which is preliminary data.</text>
</comment>
<proteinExistence type="predicted"/>
<dbReference type="NCBIfam" id="TIGR00254">
    <property type="entry name" value="GGDEF"/>
    <property type="match status" value="2"/>
</dbReference>
<dbReference type="Gene3D" id="3.30.70.270">
    <property type="match status" value="2"/>
</dbReference>
<dbReference type="SMART" id="SM00052">
    <property type="entry name" value="EAL"/>
    <property type="match status" value="1"/>
</dbReference>
<dbReference type="NCBIfam" id="TIGR00229">
    <property type="entry name" value="sensory_box"/>
    <property type="match status" value="3"/>
</dbReference>
<feature type="domain" description="PAC" evidence="2">
    <location>
        <begin position="233"/>
        <end position="284"/>
    </location>
</feature>
<dbReference type="PROSITE" id="PS50883">
    <property type="entry name" value="EAL"/>
    <property type="match status" value="1"/>
</dbReference>
<feature type="domain" description="GGDEF" evidence="4">
    <location>
        <begin position="580"/>
        <end position="712"/>
    </location>
</feature>
<dbReference type="Pfam" id="PF08447">
    <property type="entry name" value="PAS_3"/>
    <property type="match status" value="4"/>
</dbReference>
<dbReference type="InterPro" id="IPR032710">
    <property type="entry name" value="NTF2-like_dom_sf"/>
</dbReference>
<sequence length="1549" mass="177295">MQTIASRSEDVVRRFFDAYLHLRDLDKTLECLADDIRWIGTGDFERAGKGFCDCRELLIEEFKATPGSFDVKLRNLYSVEAGKACYTDGDMSVVDPSSGKGVNVRISAMCGEVPDGRCLIQGIHASLPSGEQPDGEFFPTSFLGEGNELSSQSRRSAFQLLKNSIPGGLIGGYIEKGFPLYFINDQLLGYLGYSSYEDFVEDTGGMVENGIHPGDRDRVNTLVNESMTVTDSYEVSYRMLRRDGSYIWVLDRGLRNISEDGRPVIVSIVVDITRSHELQEQLQQSVVSLKEKNAELEACHAVVFNGFAKLAADAEYTILEANDQFFCMIGYTREEVRGQFGNRAINFVYAEDLIVGNDEIRNRKATGRFSIPFRVRRKDGSDIWVRLDACRAEERWNGHEVLYCFYTDIDEQQRREADYRRQRYFMSLIDSSLEGGFFVTDGGDERRLAYISEGMLHFLGYEPDVFQGLMAGGLEAIVCSDDVALFRTAWREAVNGCYEQEYRIRKGDGQVIWVLEKGRLVVDGEGEPVCICLLLDITERKMRQDELIRQTRLDPLTGLYNREYAQQFIQTYLDIHCGGHSSALLVFDLDHFKRVNDRYGHLRGDAVLIAFAKLLQESFRTRDFVARTGGDEFIAFMQDVPSRTEALDVSRRIREAMSATLGNEYADCKLSVSIGVAYSHEQISYDALFQLADDDMYRMKFRARGGRELDELPVYDSEGEHSCLFRYAYGLVLRIDLDTGLYTVPYGEFLARKKIPSQGDYEAMLKEAVRSNIVAEDSEDVYALCRIENLRQVFESDKRELLCEYRAKMSAGGTRWIQSRFFFATSGRSRLCYSTITDITETRHERERSRVALLYDFALSEESGEIYECNLTRNTFRIIRHSSGTFLPLPDEGRLDDLKAMVRESMIHPEDLERYDRVVANARSLRLNDGVLKEDFRCLWRDDSYHWVTANVLCVEDADKLHFVWVHGIDDRKRLDEFSRENAELQRLHMMDERYRIIVEQTKSVVFDWGPEQQLHYAPYLGSLLDCRNNPGNVPDMLRSLTVHPRDMADFKAFHASLYREDQVETTVRLRRRDGAFIWCRIAATLKRDAQGKLLRIVGTISDMDDNVRALRHLRYQAEHDPVTGYSNFAKFKTDAAELLAARGDRKYSLWYCDIRNFKFINDIYGYDIGDELLSYWAELIAEGARPGETFGRISGDNFALLRCYRDIDDLVARFLRCSDLLTRFEGLANRRFRVEMIAGIYLVERPEDILSIDDMLDRANLAQKSVKHLSGSKYALYSEEMRKRVLYEKNIESCMEEALRNREFCLHLQPQVDIQHGDALFGAEVLVRWERPGYGMVSPGDFIPLFERNGFIVDLDAFVFEEACAYLASRGSRGLPPLRLSVNVSRLSIAQGDFLDRYSAIRDKYGIDSGMLELECTETMVIRNFALFRELMAALPSRGFRSAMDDFGTGYSSLNMLKEIALDVLKLDIAFFRDTEGTPRERAVVESIVQMARALGMSTVAEGVEKQEQVEFLRSIGCSAIQGYIFSRPVPLALFESVEASFPLYVEG</sequence>
<dbReference type="InterPro" id="IPR035965">
    <property type="entry name" value="PAS-like_dom_sf"/>
</dbReference>
<protein>
    <submittedName>
        <fullName evidence="5">Diguanylate cyclase (GGDEF) domain-containing protein</fullName>
    </submittedName>
</protein>
<evidence type="ECO:0000259" key="4">
    <source>
        <dbReference type="PROSITE" id="PS50887"/>
    </source>
</evidence>
<dbReference type="PROSITE" id="PS50112">
    <property type="entry name" value="PAS"/>
    <property type="match status" value="2"/>
</dbReference>
<keyword evidence="6" id="KW-1185">Reference proteome</keyword>
<dbReference type="Gene3D" id="3.20.20.450">
    <property type="entry name" value="EAL domain"/>
    <property type="match status" value="1"/>
</dbReference>
<dbReference type="CDD" id="cd01948">
    <property type="entry name" value="EAL"/>
    <property type="match status" value="1"/>
</dbReference>
<dbReference type="SMART" id="SM00091">
    <property type="entry name" value="PAS"/>
    <property type="match status" value="3"/>
</dbReference>
<dbReference type="HOGENOM" id="CLU_003898_0_0_7"/>
<feature type="domain" description="PAS" evidence="1">
    <location>
        <begin position="310"/>
        <end position="352"/>
    </location>
</feature>
<dbReference type="PANTHER" id="PTHR44757:SF2">
    <property type="entry name" value="BIOFILM ARCHITECTURE MAINTENANCE PROTEIN MBAA"/>
    <property type="match status" value="1"/>
</dbReference>
<reference evidence="5 6" key="1">
    <citation type="submission" date="2010-10" db="EMBL/GenBank/DDBJ databases">
        <authorList>
            <consortium name="The Broad Institute Genome Sequencing Platform"/>
            <person name="Ward D."/>
            <person name="Earl A."/>
            <person name="Feldgarden M."/>
            <person name="Young S.K."/>
            <person name="Gargeya S."/>
            <person name="Zeng Q."/>
            <person name="Alvarado L."/>
            <person name="Berlin A."/>
            <person name="Bochicchio J."/>
            <person name="Chapman S.B."/>
            <person name="Chen Z."/>
            <person name="Freedman E."/>
            <person name="Gellesch M."/>
            <person name="Goldberg J."/>
            <person name="Griggs A."/>
            <person name="Gujja S."/>
            <person name="Heilman E."/>
            <person name="Heiman D."/>
            <person name="Howarth C."/>
            <person name="Mehta T."/>
            <person name="Neiman D."/>
            <person name="Pearson M."/>
            <person name="Roberts A."/>
            <person name="Saif S."/>
            <person name="Shea T."/>
            <person name="Shenoy N."/>
            <person name="Sisk P."/>
            <person name="Stolte C."/>
            <person name="Sykes S."/>
            <person name="White J."/>
            <person name="Yandava C."/>
            <person name="Allen-Vercoe E."/>
            <person name="Sibley C."/>
            <person name="Ambrose C.E."/>
            <person name="Strauss J."/>
            <person name="Daigneault M."/>
            <person name="Haas B."/>
            <person name="Nusbaum C."/>
            <person name="Birren B."/>
        </authorList>
    </citation>
    <scope>NUCLEOTIDE SEQUENCE [LARGE SCALE GENOMIC DNA]</scope>
    <source>
        <strain evidence="5 6">3_1_6</strain>
    </source>
</reference>
<feature type="domain" description="PAC" evidence="2">
    <location>
        <begin position="1064"/>
        <end position="1116"/>
    </location>
</feature>
<evidence type="ECO:0000313" key="5">
    <source>
        <dbReference type="EMBL" id="EFV45565.1"/>
    </source>
</evidence>
<dbReference type="EMBL" id="ADCP02000002">
    <property type="protein sequence ID" value="EFV45565.1"/>
    <property type="molecule type" value="Genomic_DNA"/>
</dbReference>
<dbReference type="InterPro" id="IPR001610">
    <property type="entry name" value="PAC"/>
</dbReference>
<dbReference type="SUPFAM" id="SSF55785">
    <property type="entry name" value="PYP-like sensor domain (PAS domain)"/>
    <property type="match status" value="4"/>
</dbReference>
<dbReference type="InterPro" id="IPR000014">
    <property type="entry name" value="PAS"/>
</dbReference>
<dbReference type="InterPro" id="IPR043128">
    <property type="entry name" value="Rev_trsase/Diguanyl_cyclase"/>
</dbReference>
<feature type="domain" description="PAC" evidence="2">
    <location>
        <begin position="369"/>
        <end position="421"/>
    </location>
</feature>
<dbReference type="InterPro" id="IPR000160">
    <property type="entry name" value="GGDEF_dom"/>
</dbReference>
<evidence type="ECO:0000259" key="3">
    <source>
        <dbReference type="PROSITE" id="PS50883"/>
    </source>
</evidence>
<evidence type="ECO:0000313" key="6">
    <source>
        <dbReference type="Proteomes" id="UP000006034"/>
    </source>
</evidence>
<dbReference type="SUPFAM" id="SSF141868">
    <property type="entry name" value="EAL domain-like"/>
    <property type="match status" value="1"/>
</dbReference>
<dbReference type="InterPro" id="IPR000700">
    <property type="entry name" value="PAS-assoc_C"/>
</dbReference>
<dbReference type="Proteomes" id="UP000006034">
    <property type="component" value="Unassembled WGS sequence"/>
</dbReference>
<evidence type="ECO:0000259" key="2">
    <source>
        <dbReference type="PROSITE" id="PS50113"/>
    </source>
</evidence>
<dbReference type="Gene3D" id="3.30.450.20">
    <property type="entry name" value="PAS domain"/>
    <property type="match status" value="5"/>
</dbReference>
<accession>E5Y333</accession>